<proteinExistence type="predicted"/>
<dbReference type="PANTHER" id="PTHR21366">
    <property type="entry name" value="GLYOXALASE FAMILY PROTEIN"/>
    <property type="match status" value="1"/>
</dbReference>
<dbReference type="Proteomes" id="UP000283734">
    <property type="component" value="Unassembled WGS sequence"/>
</dbReference>
<feature type="domain" description="VOC" evidence="1">
    <location>
        <begin position="12"/>
        <end position="144"/>
    </location>
</feature>
<accession>A0A418XZG6</accession>
<dbReference type="RefSeq" id="WP_119917838.1">
    <property type="nucleotide sequence ID" value="NZ_QYYA01000002.1"/>
</dbReference>
<dbReference type="InterPro" id="IPR004360">
    <property type="entry name" value="Glyas_Fos-R_dOase_dom"/>
</dbReference>
<dbReference type="Pfam" id="PF00903">
    <property type="entry name" value="Glyoxalase"/>
    <property type="match status" value="1"/>
</dbReference>
<dbReference type="InterPro" id="IPR029068">
    <property type="entry name" value="Glyas_Bleomycin-R_OHBP_Dase"/>
</dbReference>
<name>A0A418XZG6_9GAMM</name>
<dbReference type="AlphaFoldDB" id="A0A418XZG6"/>
<reference evidence="2 3" key="1">
    <citation type="submission" date="2018-09" db="EMBL/GenBank/DDBJ databases">
        <title>Alcanivorax profundi sp. nov., isolated from 1000 m-depth seawater of the Mariana Trench.</title>
        <authorList>
            <person name="Liu J."/>
        </authorList>
    </citation>
    <scope>NUCLEOTIDE SEQUENCE [LARGE SCALE GENOMIC DNA]</scope>
    <source>
        <strain evidence="2 3">MTEO17</strain>
    </source>
</reference>
<keyword evidence="3" id="KW-1185">Reference proteome</keyword>
<protein>
    <submittedName>
        <fullName evidence="2">VOC family protein</fullName>
    </submittedName>
</protein>
<organism evidence="2 3">
    <name type="scientific">Alcanivorax profundi</name>
    <dbReference type="NCBI Taxonomy" id="2338368"/>
    <lineage>
        <taxon>Bacteria</taxon>
        <taxon>Pseudomonadati</taxon>
        <taxon>Pseudomonadota</taxon>
        <taxon>Gammaproteobacteria</taxon>
        <taxon>Oceanospirillales</taxon>
        <taxon>Alcanivoracaceae</taxon>
        <taxon>Alcanivorax</taxon>
    </lineage>
</organism>
<dbReference type="PANTHER" id="PTHR21366:SF30">
    <property type="entry name" value="BLL2330 PROTEIN"/>
    <property type="match status" value="1"/>
</dbReference>
<dbReference type="SUPFAM" id="SSF54593">
    <property type="entry name" value="Glyoxalase/Bleomycin resistance protein/Dihydroxybiphenyl dioxygenase"/>
    <property type="match status" value="1"/>
</dbReference>
<dbReference type="InterPro" id="IPR050383">
    <property type="entry name" value="GlyoxalaseI/FosfomycinResist"/>
</dbReference>
<dbReference type="InterPro" id="IPR037523">
    <property type="entry name" value="VOC_core"/>
</dbReference>
<dbReference type="PROSITE" id="PS51819">
    <property type="entry name" value="VOC"/>
    <property type="match status" value="1"/>
</dbReference>
<dbReference type="EMBL" id="QYYA01000002">
    <property type="protein sequence ID" value="RJG18401.1"/>
    <property type="molecule type" value="Genomic_DNA"/>
</dbReference>
<evidence type="ECO:0000313" key="3">
    <source>
        <dbReference type="Proteomes" id="UP000283734"/>
    </source>
</evidence>
<evidence type="ECO:0000259" key="1">
    <source>
        <dbReference type="PROSITE" id="PS51819"/>
    </source>
</evidence>
<sequence length="214" mass="24438">MSSLTPCATLKHVHHGAYRCRDAEQTRWFYEDVLGMPLTLAMVFDEEPGTGRKVDYMHLFFQMGDGNFVAFFDAPDSADEMMFRPRHAFDLHLAFEVDTMEELKDRRRRINKAGRPCFGPVDHEFIHSIYFVDPNGIPLEITVRDPSYDQVVEEGAAQAHDALKAWTEKTRAQKEALFGAALDMRGIDMSKTDFSKVKAAVEKGEKDKNKEQAE</sequence>
<dbReference type="OrthoDB" id="9804944at2"/>
<comment type="caution">
    <text evidence="2">The sequence shown here is derived from an EMBL/GenBank/DDBJ whole genome shotgun (WGS) entry which is preliminary data.</text>
</comment>
<dbReference type="CDD" id="cd06587">
    <property type="entry name" value="VOC"/>
    <property type="match status" value="1"/>
</dbReference>
<gene>
    <name evidence="2" type="ORF">D4A39_07980</name>
</gene>
<evidence type="ECO:0000313" key="2">
    <source>
        <dbReference type="EMBL" id="RJG18401.1"/>
    </source>
</evidence>
<dbReference type="Gene3D" id="3.10.180.10">
    <property type="entry name" value="2,3-Dihydroxybiphenyl 1,2-Dioxygenase, domain 1"/>
    <property type="match status" value="1"/>
</dbReference>